<keyword evidence="1" id="KW-1133">Transmembrane helix</keyword>
<evidence type="ECO:0008006" key="4">
    <source>
        <dbReference type="Google" id="ProtNLM"/>
    </source>
</evidence>
<organism evidence="2 3">
    <name type="scientific">Pseudovibrio japonicus</name>
    <dbReference type="NCBI Taxonomy" id="366534"/>
    <lineage>
        <taxon>Bacteria</taxon>
        <taxon>Pseudomonadati</taxon>
        <taxon>Pseudomonadota</taxon>
        <taxon>Alphaproteobacteria</taxon>
        <taxon>Hyphomicrobiales</taxon>
        <taxon>Stappiaceae</taxon>
        <taxon>Pseudovibrio</taxon>
    </lineage>
</organism>
<dbReference type="Proteomes" id="UP000637980">
    <property type="component" value="Unassembled WGS sequence"/>
</dbReference>
<dbReference type="RefSeq" id="WP_189437376.1">
    <property type="nucleotide sequence ID" value="NZ_BMXE01000004.1"/>
</dbReference>
<feature type="transmembrane region" description="Helical" evidence="1">
    <location>
        <begin position="45"/>
        <end position="65"/>
    </location>
</feature>
<evidence type="ECO:0000256" key="1">
    <source>
        <dbReference type="SAM" id="Phobius"/>
    </source>
</evidence>
<feature type="transmembrane region" description="Helical" evidence="1">
    <location>
        <begin position="77"/>
        <end position="97"/>
    </location>
</feature>
<sequence>MSDRFIKQEVGFTIETFFATAFYVAACALRAVYADSLGAQFLQVGASLLPSIAALLIGWVFIRFFRRSDERDRQAMMLGSTWTLFVAIVSLMILVNWPQVWPINYSLFAAFLLVRWSVLVTIFRKRV</sequence>
<accession>A0ABQ3ELE2</accession>
<keyword evidence="1" id="KW-0472">Membrane</keyword>
<reference evidence="3" key="1">
    <citation type="journal article" date="2019" name="Int. J. Syst. Evol. Microbiol.">
        <title>The Global Catalogue of Microorganisms (GCM) 10K type strain sequencing project: providing services to taxonomists for standard genome sequencing and annotation.</title>
        <authorList>
            <consortium name="The Broad Institute Genomics Platform"/>
            <consortium name="The Broad Institute Genome Sequencing Center for Infectious Disease"/>
            <person name="Wu L."/>
            <person name="Ma J."/>
        </authorList>
    </citation>
    <scope>NUCLEOTIDE SEQUENCE [LARGE SCALE GENOMIC DNA]</scope>
    <source>
        <strain evidence="3">KCTC 12861</strain>
    </source>
</reference>
<dbReference type="EMBL" id="BMXE01000004">
    <property type="protein sequence ID" value="GHB36676.1"/>
    <property type="molecule type" value="Genomic_DNA"/>
</dbReference>
<proteinExistence type="predicted"/>
<gene>
    <name evidence="2" type="ORF">GCM10007094_27880</name>
</gene>
<feature type="transmembrane region" description="Helical" evidence="1">
    <location>
        <begin position="12"/>
        <end position="33"/>
    </location>
</feature>
<name>A0ABQ3ELE2_9HYPH</name>
<evidence type="ECO:0000313" key="3">
    <source>
        <dbReference type="Proteomes" id="UP000637980"/>
    </source>
</evidence>
<feature type="transmembrane region" description="Helical" evidence="1">
    <location>
        <begin position="103"/>
        <end position="123"/>
    </location>
</feature>
<comment type="caution">
    <text evidence="2">The sequence shown here is derived from an EMBL/GenBank/DDBJ whole genome shotgun (WGS) entry which is preliminary data.</text>
</comment>
<keyword evidence="3" id="KW-1185">Reference proteome</keyword>
<evidence type="ECO:0000313" key="2">
    <source>
        <dbReference type="EMBL" id="GHB36676.1"/>
    </source>
</evidence>
<protein>
    <recommendedName>
        <fullName evidence="4">DUF3054 domain-containing protein</fullName>
    </recommendedName>
</protein>
<keyword evidence="1" id="KW-0812">Transmembrane</keyword>